<dbReference type="InterPro" id="IPR036388">
    <property type="entry name" value="WH-like_DNA-bd_sf"/>
</dbReference>
<dbReference type="Pfam" id="PF03861">
    <property type="entry name" value="ANTAR"/>
    <property type="match status" value="1"/>
</dbReference>
<evidence type="ECO:0000313" key="2">
    <source>
        <dbReference type="EMBL" id="OUD02677.1"/>
    </source>
</evidence>
<keyword evidence="3" id="KW-1185">Reference proteome</keyword>
<dbReference type="Gene3D" id="1.10.10.10">
    <property type="entry name" value="Winged helix-like DNA-binding domain superfamily/Winged helix DNA-binding domain"/>
    <property type="match status" value="1"/>
</dbReference>
<evidence type="ECO:0000259" key="1">
    <source>
        <dbReference type="Pfam" id="PF03861"/>
    </source>
</evidence>
<proteinExistence type="predicted"/>
<sequence>MPPFYLTRRELRQRDLRGGPHFPHGKRVRQSEDDAFNMLRRVSQHHNLKLRDVAQRVRAQTWPDHQPRAAVALPRGGVCVHGG</sequence>
<comment type="caution">
    <text evidence="2">The sequence shown here is derived from an EMBL/GenBank/DDBJ whole genome shotgun (WGS) entry which is preliminary data.</text>
</comment>
<feature type="domain" description="ANTAR" evidence="1">
    <location>
        <begin position="29"/>
        <end position="57"/>
    </location>
</feature>
<reference evidence="2 3" key="1">
    <citation type="submission" date="2017-05" db="EMBL/GenBank/DDBJ databases">
        <title>Biotechnological potential of actinobacteria isolated from South African environments.</title>
        <authorList>
            <person name="Le Roes-Hill M."/>
            <person name="Prins A."/>
            <person name="Durrell K.A."/>
        </authorList>
    </citation>
    <scope>NUCLEOTIDE SEQUENCE [LARGE SCALE GENOMIC DNA]</scope>
    <source>
        <strain evidence="2 3">HMC13</strain>
    </source>
</reference>
<dbReference type="Proteomes" id="UP000195105">
    <property type="component" value="Unassembled WGS sequence"/>
</dbReference>
<gene>
    <name evidence="2" type="ORF">CA983_13725</name>
</gene>
<evidence type="ECO:0000313" key="3">
    <source>
        <dbReference type="Proteomes" id="UP000195105"/>
    </source>
</evidence>
<dbReference type="InterPro" id="IPR005561">
    <property type="entry name" value="ANTAR"/>
</dbReference>
<organism evidence="2 3">
    <name type="scientific">Streptomyces swartbergensis</name>
    <dbReference type="NCBI Taxonomy" id="487165"/>
    <lineage>
        <taxon>Bacteria</taxon>
        <taxon>Bacillati</taxon>
        <taxon>Actinomycetota</taxon>
        <taxon>Actinomycetes</taxon>
        <taxon>Kitasatosporales</taxon>
        <taxon>Streptomycetaceae</taxon>
        <taxon>Streptomyces</taxon>
    </lineage>
</organism>
<dbReference type="EMBL" id="NGFN01000067">
    <property type="protein sequence ID" value="OUD02677.1"/>
    <property type="molecule type" value="Genomic_DNA"/>
</dbReference>
<dbReference type="AlphaFoldDB" id="A0A243S5U8"/>
<name>A0A243S5U8_9ACTN</name>
<accession>A0A243S5U8</accession>
<protein>
    <recommendedName>
        <fullName evidence="1">ANTAR domain-containing protein</fullName>
    </recommendedName>
</protein>
<dbReference type="GO" id="GO:0003723">
    <property type="term" value="F:RNA binding"/>
    <property type="evidence" value="ECO:0007669"/>
    <property type="project" value="InterPro"/>
</dbReference>